<accession>A0A6A5V8N5</accession>
<protein>
    <submittedName>
        <fullName evidence="1">Uncharacterized protein</fullName>
    </submittedName>
</protein>
<reference evidence="1" key="1">
    <citation type="journal article" date="2020" name="Stud. Mycol.">
        <title>101 Dothideomycetes genomes: a test case for predicting lifestyles and emergence of pathogens.</title>
        <authorList>
            <person name="Haridas S."/>
            <person name="Albert R."/>
            <person name="Binder M."/>
            <person name="Bloem J."/>
            <person name="Labutti K."/>
            <person name="Salamov A."/>
            <person name="Andreopoulos B."/>
            <person name="Baker S."/>
            <person name="Barry K."/>
            <person name="Bills G."/>
            <person name="Bluhm B."/>
            <person name="Cannon C."/>
            <person name="Castanera R."/>
            <person name="Culley D."/>
            <person name="Daum C."/>
            <person name="Ezra D."/>
            <person name="Gonzalez J."/>
            <person name="Henrissat B."/>
            <person name="Kuo A."/>
            <person name="Liang C."/>
            <person name="Lipzen A."/>
            <person name="Lutzoni F."/>
            <person name="Magnuson J."/>
            <person name="Mondo S."/>
            <person name="Nolan M."/>
            <person name="Ohm R."/>
            <person name="Pangilinan J."/>
            <person name="Park H.-J."/>
            <person name="Ramirez L."/>
            <person name="Alfaro M."/>
            <person name="Sun H."/>
            <person name="Tritt A."/>
            <person name="Yoshinaga Y."/>
            <person name="Zwiers L.-H."/>
            <person name="Turgeon B."/>
            <person name="Goodwin S."/>
            <person name="Spatafora J."/>
            <person name="Crous P."/>
            <person name="Grigoriev I."/>
        </authorList>
    </citation>
    <scope>NUCLEOTIDE SEQUENCE</scope>
    <source>
        <strain evidence="1">CBS 107.79</strain>
    </source>
</reference>
<gene>
    <name evidence="1" type="ORF">BU23DRAFT_463576</name>
</gene>
<evidence type="ECO:0000313" key="2">
    <source>
        <dbReference type="Proteomes" id="UP000800036"/>
    </source>
</evidence>
<proteinExistence type="predicted"/>
<feature type="non-terminal residue" evidence="1">
    <location>
        <position position="1"/>
    </location>
</feature>
<dbReference type="EMBL" id="ML976678">
    <property type="protein sequence ID" value="KAF1973763.1"/>
    <property type="molecule type" value="Genomic_DNA"/>
</dbReference>
<keyword evidence="2" id="KW-1185">Reference proteome</keyword>
<sequence>NLKRTLFAYLPTKLASRYLEGTLLHIIELLYGIAEVIMYHRHHCKELDISTLIYYLYLLVTNGNVYKFSIINI</sequence>
<name>A0A6A5V8N5_9PLEO</name>
<organism evidence="1 2">
    <name type="scientific">Bimuria novae-zelandiae CBS 107.79</name>
    <dbReference type="NCBI Taxonomy" id="1447943"/>
    <lineage>
        <taxon>Eukaryota</taxon>
        <taxon>Fungi</taxon>
        <taxon>Dikarya</taxon>
        <taxon>Ascomycota</taxon>
        <taxon>Pezizomycotina</taxon>
        <taxon>Dothideomycetes</taxon>
        <taxon>Pleosporomycetidae</taxon>
        <taxon>Pleosporales</taxon>
        <taxon>Massarineae</taxon>
        <taxon>Didymosphaeriaceae</taxon>
        <taxon>Bimuria</taxon>
    </lineage>
</organism>
<dbReference type="AlphaFoldDB" id="A0A6A5V8N5"/>
<dbReference type="Proteomes" id="UP000800036">
    <property type="component" value="Unassembled WGS sequence"/>
</dbReference>
<evidence type="ECO:0000313" key="1">
    <source>
        <dbReference type="EMBL" id="KAF1973763.1"/>
    </source>
</evidence>